<dbReference type="EC" id="6.1.1.10" evidence="16"/>
<dbReference type="Gene3D" id="3.40.50.620">
    <property type="entry name" value="HUPs"/>
    <property type="match status" value="1"/>
</dbReference>
<dbReference type="InterPro" id="IPR023458">
    <property type="entry name" value="Met-tRNA_ligase_1"/>
</dbReference>
<protein>
    <recommendedName>
        <fullName evidence="16">Methionine--tRNA ligase</fullName>
        <ecNumber evidence="16">6.1.1.10</ecNumber>
    </recommendedName>
    <alternativeName>
        <fullName evidence="16">Methionyl-tRNA synthetase</fullName>
        <shortName evidence="16">MetRS</shortName>
    </alternativeName>
</protein>
<dbReference type="FunFam" id="2.20.28.20:FF:000001">
    <property type="entry name" value="Methionine--tRNA ligase"/>
    <property type="match status" value="1"/>
</dbReference>
<evidence type="ECO:0000256" key="11">
    <source>
        <dbReference type="ARBA" id="ARBA00022840"/>
    </source>
</evidence>
<keyword evidence="19" id="KW-1185">Reference proteome</keyword>
<evidence type="ECO:0000256" key="2">
    <source>
        <dbReference type="ARBA" id="ARBA00004496"/>
    </source>
</evidence>
<evidence type="ECO:0000256" key="13">
    <source>
        <dbReference type="ARBA" id="ARBA00022917"/>
    </source>
</evidence>
<dbReference type="InterPro" id="IPR029038">
    <property type="entry name" value="MetRS_Zn"/>
</dbReference>
<dbReference type="InterPro" id="IPR041872">
    <property type="entry name" value="Anticodon_Met"/>
</dbReference>
<dbReference type="Gene3D" id="2.20.28.20">
    <property type="entry name" value="Methionyl-tRNA synthetase, Zn-domain"/>
    <property type="match status" value="1"/>
</dbReference>
<dbReference type="Proteomes" id="UP000004095">
    <property type="component" value="Unassembled WGS sequence"/>
</dbReference>
<feature type="binding site" evidence="16">
    <location>
        <position position="151"/>
    </location>
    <ligand>
        <name>Zn(2+)</name>
        <dbReference type="ChEBI" id="CHEBI:29105"/>
    </ligand>
</feature>
<dbReference type="Gene3D" id="1.10.730.10">
    <property type="entry name" value="Isoleucyl-tRNA Synthetase, Domain 1"/>
    <property type="match status" value="1"/>
</dbReference>
<dbReference type="GO" id="GO:0006431">
    <property type="term" value="P:methionyl-tRNA aminoacylation"/>
    <property type="evidence" value="ECO:0007669"/>
    <property type="project" value="UniProtKB-UniRule"/>
</dbReference>
<dbReference type="OrthoDB" id="9810191at2"/>
<dbReference type="eggNOG" id="COG0143">
    <property type="taxonomic scope" value="Bacteria"/>
</dbReference>
<dbReference type="GO" id="GO:0005524">
    <property type="term" value="F:ATP binding"/>
    <property type="evidence" value="ECO:0007669"/>
    <property type="project" value="UniProtKB-UniRule"/>
</dbReference>
<dbReference type="CDD" id="cd02800">
    <property type="entry name" value="tRNA_bind_EcMetRS_like"/>
    <property type="match status" value="1"/>
</dbReference>
<dbReference type="EMBL" id="AAWS01000007">
    <property type="protein sequence ID" value="EAY30409.1"/>
    <property type="molecule type" value="Genomic_DNA"/>
</dbReference>
<dbReference type="SUPFAM" id="SSF50249">
    <property type="entry name" value="Nucleic acid-binding proteins"/>
    <property type="match status" value="1"/>
</dbReference>
<dbReference type="PANTHER" id="PTHR45765:SF1">
    <property type="entry name" value="METHIONINE--TRNA LIGASE, CYTOPLASMIC"/>
    <property type="match status" value="1"/>
</dbReference>
<comment type="subcellular location">
    <subcellularLocation>
        <location evidence="2 16">Cytoplasm</location>
    </subcellularLocation>
</comment>
<feature type="short sequence motif" description="'HIGH' region" evidence="16">
    <location>
        <begin position="16"/>
        <end position="26"/>
    </location>
</feature>
<dbReference type="InterPro" id="IPR004495">
    <property type="entry name" value="Met-tRNA-synth_bsu_C"/>
</dbReference>
<feature type="binding site" evidence="16">
    <location>
        <position position="148"/>
    </location>
    <ligand>
        <name>Zn(2+)</name>
        <dbReference type="ChEBI" id="CHEBI:29105"/>
    </ligand>
</feature>
<dbReference type="SUPFAM" id="SSF52374">
    <property type="entry name" value="Nucleotidylyl transferase"/>
    <property type="match status" value="1"/>
</dbReference>
<keyword evidence="8 16" id="KW-0479">Metal-binding</keyword>
<dbReference type="PROSITE" id="PS50886">
    <property type="entry name" value="TRBD"/>
    <property type="match status" value="1"/>
</dbReference>
<keyword evidence="10 16" id="KW-0862">Zinc</keyword>
<dbReference type="InterPro" id="IPR002547">
    <property type="entry name" value="tRNA-bd_dom"/>
</dbReference>
<feature type="binding site" evidence="16">
    <location>
        <position position="346"/>
    </location>
    <ligand>
        <name>ATP</name>
        <dbReference type="ChEBI" id="CHEBI:30616"/>
    </ligand>
</feature>
<dbReference type="PRINTS" id="PR01041">
    <property type="entry name" value="TRNASYNTHMET"/>
</dbReference>
<dbReference type="CDD" id="cd00814">
    <property type="entry name" value="MetRS_core"/>
    <property type="match status" value="1"/>
</dbReference>
<dbReference type="InterPro" id="IPR033911">
    <property type="entry name" value="MetRS_core"/>
</dbReference>
<accession>A1ZHE0</accession>
<evidence type="ECO:0000256" key="15">
    <source>
        <dbReference type="ARBA" id="ARBA00047364"/>
    </source>
</evidence>
<evidence type="ECO:0000256" key="9">
    <source>
        <dbReference type="ARBA" id="ARBA00022741"/>
    </source>
</evidence>
<dbReference type="InterPro" id="IPR014729">
    <property type="entry name" value="Rossmann-like_a/b/a_fold"/>
</dbReference>
<evidence type="ECO:0000256" key="10">
    <source>
        <dbReference type="ARBA" id="ARBA00022833"/>
    </source>
</evidence>
<evidence type="ECO:0000256" key="4">
    <source>
        <dbReference type="ARBA" id="ARBA00011738"/>
    </source>
</evidence>
<reference evidence="18 19" key="1">
    <citation type="submission" date="2007-01" db="EMBL/GenBank/DDBJ databases">
        <authorList>
            <person name="Haygood M."/>
            <person name="Podell S."/>
            <person name="Anderson C."/>
            <person name="Hopkinson B."/>
            <person name="Roe K."/>
            <person name="Barbeau K."/>
            <person name="Gaasterland T."/>
            <person name="Ferriera S."/>
            <person name="Johnson J."/>
            <person name="Kravitz S."/>
            <person name="Beeson K."/>
            <person name="Sutton G."/>
            <person name="Rogers Y.-H."/>
            <person name="Friedman R."/>
            <person name="Frazier M."/>
            <person name="Venter J.C."/>
        </authorList>
    </citation>
    <scope>NUCLEOTIDE SEQUENCE [LARGE SCALE GENOMIC DNA]</scope>
    <source>
        <strain evidence="18 19">ATCC 23134</strain>
    </source>
</reference>
<dbReference type="InterPro" id="IPR012340">
    <property type="entry name" value="NA-bd_OB-fold"/>
</dbReference>
<evidence type="ECO:0000256" key="8">
    <source>
        <dbReference type="ARBA" id="ARBA00022723"/>
    </source>
</evidence>
<name>A1ZHE0_MICM2</name>
<evidence type="ECO:0000256" key="16">
    <source>
        <dbReference type="HAMAP-Rule" id="MF_00098"/>
    </source>
</evidence>
<dbReference type="PANTHER" id="PTHR45765">
    <property type="entry name" value="METHIONINE--TRNA LIGASE"/>
    <property type="match status" value="1"/>
</dbReference>
<dbReference type="CDD" id="cd07957">
    <property type="entry name" value="Anticodon_Ia_Met"/>
    <property type="match status" value="1"/>
</dbReference>
<evidence type="ECO:0000256" key="6">
    <source>
        <dbReference type="ARBA" id="ARBA00022555"/>
    </source>
</evidence>
<evidence type="ECO:0000256" key="5">
    <source>
        <dbReference type="ARBA" id="ARBA00022490"/>
    </source>
</evidence>
<feature type="domain" description="TRNA-binding" evidence="17">
    <location>
        <begin position="606"/>
        <end position="707"/>
    </location>
</feature>
<dbReference type="InterPro" id="IPR015413">
    <property type="entry name" value="Methionyl/Leucyl_tRNA_Synth"/>
</dbReference>
<dbReference type="NCBIfam" id="TIGR00399">
    <property type="entry name" value="metG_C_term"/>
    <property type="match status" value="1"/>
</dbReference>
<evidence type="ECO:0000313" key="19">
    <source>
        <dbReference type="Proteomes" id="UP000004095"/>
    </source>
</evidence>
<feature type="binding site" evidence="16">
    <location>
        <position position="164"/>
    </location>
    <ligand>
        <name>Zn(2+)</name>
        <dbReference type="ChEBI" id="CHEBI:29105"/>
    </ligand>
</feature>
<dbReference type="GO" id="GO:0000049">
    <property type="term" value="F:tRNA binding"/>
    <property type="evidence" value="ECO:0007669"/>
    <property type="project" value="UniProtKB-UniRule"/>
</dbReference>
<dbReference type="SUPFAM" id="SSF57770">
    <property type="entry name" value="Methionyl-tRNA synthetase (MetRS), Zn-domain"/>
    <property type="match status" value="1"/>
</dbReference>
<feature type="binding site" evidence="16">
    <location>
        <position position="161"/>
    </location>
    <ligand>
        <name>Zn(2+)</name>
        <dbReference type="ChEBI" id="CHEBI:29105"/>
    </ligand>
</feature>
<evidence type="ECO:0000313" key="18">
    <source>
        <dbReference type="EMBL" id="EAY30409.1"/>
    </source>
</evidence>
<dbReference type="GO" id="GO:0046872">
    <property type="term" value="F:metal ion binding"/>
    <property type="evidence" value="ECO:0007669"/>
    <property type="project" value="UniProtKB-KW"/>
</dbReference>
<comment type="caution">
    <text evidence="18">The sequence shown here is derived from an EMBL/GenBank/DDBJ whole genome shotgun (WGS) entry which is preliminary data.</text>
</comment>
<comment type="catalytic activity">
    <reaction evidence="15 16">
        <text>tRNA(Met) + L-methionine + ATP = L-methionyl-tRNA(Met) + AMP + diphosphate</text>
        <dbReference type="Rhea" id="RHEA:13481"/>
        <dbReference type="Rhea" id="RHEA-COMP:9667"/>
        <dbReference type="Rhea" id="RHEA-COMP:9698"/>
        <dbReference type="ChEBI" id="CHEBI:30616"/>
        <dbReference type="ChEBI" id="CHEBI:33019"/>
        <dbReference type="ChEBI" id="CHEBI:57844"/>
        <dbReference type="ChEBI" id="CHEBI:78442"/>
        <dbReference type="ChEBI" id="CHEBI:78530"/>
        <dbReference type="ChEBI" id="CHEBI:456215"/>
        <dbReference type="EC" id="6.1.1.10"/>
    </reaction>
</comment>
<keyword evidence="14 16" id="KW-0030">Aminoacyl-tRNA synthetase</keyword>
<comment type="subunit">
    <text evidence="4 16">Homodimer.</text>
</comment>
<comment type="cofactor">
    <cofactor evidence="16">
        <name>Zn(2+)</name>
        <dbReference type="ChEBI" id="CHEBI:29105"/>
    </cofactor>
    <text evidence="16">Binds 1 zinc ion per subunit.</text>
</comment>
<keyword evidence="13 16" id="KW-0648">Protein biosynthesis</keyword>
<dbReference type="Pfam" id="PF01588">
    <property type="entry name" value="tRNA_bind"/>
    <property type="match status" value="1"/>
</dbReference>
<dbReference type="eggNOG" id="COG0073">
    <property type="taxonomic scope" value="Bacteria"/>
</dbReference>
<dbReference type="FunFam" id="2.40.50.140:FF:000042">
    <property type="entry name" value="Methionine--tRNA ligase"/>
    <property type="match status" value="1"/>
</dbReference>
<dbReference type="GO" id="GO:0005829">
    <property type="term" value="C:cytosol"/>
    <property type="evidence" value="ECO:0007669"/>
    <property type="project" value="TreeGrafter"/>
</dbReference>
<dbReference type="Gene3D" id="2.40.50.140">
    <property type="entry name" value="Nucleic acid-binding proteins"/>
    <property type="match status" value="1"/>
</dbReference>
<sequence length="707" mass="80366">MTQKKHKRHIITAALPYANGAAHIGHLAGVYIPADIYARYLRLKGEDVMFVSGSDEHGVPVTIRAEKEGVTVQQVVDKYDQVIRDSFKEFGFTFDVYSRTSRQIHHETSQEFFLKLHAEGKLQKKVSQQFFDPTAQRFLADRLIIGTCPKCGNDNAYGDQCENCGSTLSPDELIDPRSTLSNAALEKKETEHWYIPLDQYEDWLKDWILDSHKDDWKTNVYGQCKSWLDSGLHPRAVTRDLDWGIQVPLPNSEGKVMYVWFDAPIGYISATKEYFKEKAPDGSLDEEWKKYWQSEDSKLVHFIGKDNIVFHCIMFPSMLKAHGEYVLPENVPANEFMNLEDEKISTSRNWAVWLHEYLREFEGKQDVLRYALTADAPETSDSNFTWEGFQKRNNNELADNLGNFVRRPVALTHKYYGGVVPPLNDNLTEDDQALIDALAAYPKKIGKAIEEYKFREALAQVMDLSRMGNQYLQKTSPWLLYKEDKEKHAQRIETILHLSLQVAANLALLCEPFLPFTAEKLRNMLNRPAWNPNCMTWQAMGGIDIINAGQTIEKAIVLFEKIEDKTVKEQLDKLAATKQANAADQKEAATTEATLEPIKDEIVFDDFTKLDIRVATIVEAKKVKKADRLLELTLDTGVDTRTVLSGIAQHFKPEDIVGKQVCLLANLAPRKMKGIESQGMVLMAEDSEGNLKFVSPTDAVNNGSTVR</sequence>
<dbReference type="Pfam" id="PF19303">
    <property type="entry name" value="Anticodon_3"/>
    <property type="match status" value="1"/>
</dbReference>
<evidence type="ECO:0000256" key="14">
    <source>
        <dbReference type="ARBA" id="ARBA00023146"/>
    </source>
</evidence>
<evidence type="ECO:0000256" key="1">
    <source>
        <dbReference type="ARBA" id="ARBA00003314"/>
    </source>
</evidence>
<dbReference type="Pfam" id="PF09334">
    <property type="entry name" value="tRNA-synt_1g"/>
    <property type="match status" value="1"/>
</dbReference>
<keyword evidence="6 16" id="KW-0820">tRNA-binding</keyword>
<dbReference type="InterPro" id="IPR014758">
    <property type="entry name" value="Met-tRNA_synth"/>
</dbReference>
<organism evidence="18 19">
    <name type="scientific">Microscilla marina ATCC 23134</name>
    <dbReference type="NCBI Taxonomy" id="313606"/>
    <lineage>
        <taxon>Bacteria</taxon>
        <taxon>Pseudomonadati</taxon>
        <taxon>Bacteroidota</taxon>
        <taxon>Cytophagia</taxon>
        <taxon>Cytophagales</taxon>
        <taxon>Microscillaceae</taxon>
        <taxon>Microscilla</taxon>
    </lineage>
</organism>
<keyword evidence="7 16" id="KW-0436">Ligase</keyword>
<evidence type="ECO:0000256" key="3">
    <source>
        <dbReference type="ARBA" id="ARBA00008258"/>
    </source>
</evidence>
<evidence type="ECO:0000256" key="12">
    <source>
        <dbReference type="ARBA" id="ARBA00022884"/>
    </source>
</evidence>
<dbReference type="HAMAP" id="MF_00098">
    <property type="entry name" value="Met_tRNA_synth_type1"/>
    <property type="match status" value="1"/>
</dbReference>
<gene>
    <name evidence="16" type="primary">metG</name>
    <name evidence="18" type="ORF">M23134_08238</name>
</gene>
<keyword evidence="9 16" id="KW-0547">Nucleotide-binding</keyword>
<evidence type="ECO:0000256" key="7">
    <source>
        <dbReference type="ARBA" id="ARBA00022598"/>
    </source>
</evidence>
<keyword evidence="12 16" id="KW-0694">RNA-binding</keyword>
<comment type="similarity">
    <text evidence="3 16">Belongs to the class-I aminoacyl-tRNA synthetase family. MetG type 1 subfamily.</text>
</comment>
<keyword evidence="5 16" id="KW-0963">Cytoplasm</keyword>
<dbReference type="InterPro" id="IPR009080">
    <property type="entry name" value="tRNAsynth_Ia_anticodon-bd"/>
</dbReference>
<dbReference type="GO" id="GO:0004825">
    <property type="term" value="F:methionine-tRNA ligase activity"/>
    <property type="evidence" value="ECO:0007669"/>
    <property type="project" value="UniProtKB-UniRule"/>
</dbReference>
<comment type="function">
    <text evidence="1 16">Is required not only for elongation of protein synthesis but also for the initiation of all mRNA translation through initiator tRNA(fMet) aminoacylation.</text>
</comment>
<keyword evidence="11 16" id="KW-0067">ATP-binding</keyword>
<dbReference type="AlphaFoldDB" id="A1ZHE0"/>
<proteinExistence type="inferred from homology"/>
<dbReference type="NCBIfam" id="TIGR00398">
    <property type="entry name" value="metG"/>
    <property type="match status" value="1"/>
</dbReference>
<dbReference type="SUPFAM" id="SSF47323">
    <property type="entry name" value="Anticodon-binding domain of a subclass of class I aminoacyl-tRNA synthetases"/>
    <property type="match status" value="1"/>
</dbReference>
<dbReference type="RefSeq" id="WP_002695426.1">
    <property type="nucleotide sequence ID" value="NZ_AAWS01000007.1"/>
</dbReference>
<feature type="short sequence motif" description="'KMSKS' region" evidence="16">
    <location>
        <begin position="343"/>
        <end position="347"/>
    </location>
</feature>
<dbReference type="NCBIfam" id="NF001100">
    <property type="entry name" value="PRK00133.1"/>
    <property type="match status" value="1"/>
</dbReference>
<evidence type="ECO:0000259" key="17">
    <source>
        <dbReference type="PROSITE" id="PS50886"/>
    </source>
</evidence>